<feature type="domain" description="Killer toxin Kp4" evidence="3">
    <location>
        <begin position="14"/>
        <end position="124"/>
    </location>
</feature>
<gene>
    <name evidence="4" type="ORF">PCL_00200</name>
</gene>
<feature type="signal peptide" evidence="2">
    <location>
        <begin position="1"/>
        <end position="23"/>
    </location>
</feature>
<dbReference type="GO" id="GO:0005576">
    <property type="term" value="C:extracellular region"/>
    <property type="evidence" value="ECO:0007669"/>
    <property type="project" value="InterPro"/>
</dbReference>
<feature type="compositionally biased region" description="Pro residues" evidence="1">
    <location>
        <begin position="145"/>
        <end position="156"/>
    </location>
</feature>
<dbReference type="Gene3D" id="3.30.430.10">
    <property type="entry name" value="Killer Toxin P4, subunit A"/>
    <property type="match status" value="1"/>
</dbReference>
<evidence type="ECO:0000313" key="4">
    <source>
        <dbReference type="EMBL" id="PWI70056.1"/>
    </source>
</evidence>
<accession>A0A2U3E6E4</accession>
<keyword evidence="2" id="KW-0732">Signal</keyword>
<dbReference type="SUPFAM" id="SSF55221">
    <property type="entry name" value="Yeast killer toxins"/>
    <property type="match status" value="1"/>
</dbReference>
<name>A0A2U3E6E4_PURLI</name>
<dbReference type="EMBL" id="LCWV01000010">
    <property type="protein sequence ID" value="PWI70056.1"/>
    <property type="molecule type" value="Genomic_DNA"/>
</dbReference>
<protein>
    <recommendedName>
        <fullName evidence="3">Killer toxin Kp4 domain-containing protein</fullName>
    </recommendedName>
</protein>
<evidence type="ECO:0000259" key="3">
    <source>
        <dbReference type="Pfam" id="PF09044"/>
    </source>
</evidence>
<dbReference type="AlphaFoldDB" id="A0A2U3E6E4"/>
<evidence type="ECO:0000256" key="1">
    <source>
        <dbReference type="SAM" id="MobiDB-lite"/>
    </source>
</evidence>
<feature type="region of interest" description="Disordered" evidence="1">
    <location>
        <begin position="141"/>
        <end position="165"/>
    </location>
</feature>
<dbReference type="InterPro" id="IPR011329">
    <property type="entry name" value="Killer_tox_Kp4/SMK"/>
</dbReference>
<evidence type="ECO:0000256" key="2">
    <source>
        <dbReference type="SAM" id="SignalP"/>
    </source>
</evidence>
<reference evidence="4 5" key="1">
    <citation type="journal article" date="2016" name="Front. Microbiol.">
        <title>Genome and transcriptome sequences reveal the specific parasitism of the nematophagous Purpureocillium lilacinum 36-1.</title>
        <authorList>
            <person name="Xie J."/>
            <person name="Li S."/>
            <person name="Mo C."/>
            <person name="Xiao X."/>
            <person name="Peng D."/>
            <person name="Wang G."/>
            <person name="Xiao Y."/>
        </authorList>
    </citation>
    <scope>NUCLEOTIDE SEQUENCE [LARGE SCALE GENOMIC DNA]</scope>
    <source>
        <strain evidence="4 5">36-1</strain>
    </source>
</reference>
<sequence>MLPIMGKSSHAILLTLLLHQVSAFGINCQGTFNGQGHDIDDYLKLVSQLDDNGLWGPGEQIMCNAAQTGCLFTQKTNALVTGYDVKILLPQLRDHGCNNHGSIPLGYPAVNDVNQGELTSNAVDPGNAKCVYGICPPKKHLDPPSQDPPAPPPSPTPETLETGPRPADPVCAWAGHCVGAPCKDYNDCSDSLVCRAGVCATA</sequence>
<dbReference type="Pfam" id="PF09044">
    <property type="entry name" value="Kp4"/>
    <property type="match status" value="1"/>
</dbReference>
<dbReference type="Proteomes" id="UP000245956">
    <property type="component" value="Unassembled WGS sequence"/>
</dbReference>
<evidence type="ECO:0000313" key="5">
    <source>
        <dbReference type="Proteomes" id="UP000245956"/>
    </source>
</evidence>
<organism evidence="4 5">
    <name type="scientific">Purpureocillium lilacinum</name>
    <name type="common">Paecilomyces lilacinus</name>
    <dbReference type="NCBI Taxonomy" id="33203"/>
    <lineage>
        <taxon>Eukaryota</taxon>
        <taxon>Fungi</taxon>
        <taxon>Dikarya</taxon>
        <taxon>Ascomycota</taxon>
        <taxon>Pezizomycotina</taxon>
        <taxon>Sordariomycetes</taxon>
        <taxon>Hypocreomycetidae</taxon>
        <taxon>Hypocreales</taxon>
        <taxon>Ophiocordycipitaceae</taxon>
        <taxon>Purpureocillium</taxon>
    </lineage>
</organism>
<comment type="caution">
    <text evidence="4">The sequence shown here is derived from an EMBL/GenBank/DDBJ whole genome shotgun (WGS) entry which is preliminary data.</text>
</comment>
<proteinExistence type="predicted"/>
<feature type="chain" id="PRO_5015726030" description="Killer toxin Kp4 domain-containing protein" evidence="2">
    <location>
        <begin position="24"/>
        <end position="202"/>
    </location>
</feature>
<dbReference type="InterPro" id="IPR015131">
    <property type="entry name" value="Killer_tox_Kp4"/>
</dbReference>